<dbReference type="InterPro" id="IPR007727">
    <property type="entry name" value="Spo12"/>
</dbReference>
<accession>A0A0N5CV71</accession>
<feature type="compositionally biased region" description="Acidic residues" evidence="1">
    <location>
        <begin position="226"/>
        <end position="248"/>
    </location>
</feature>
<feature type="compositionally biased region" description="Polar residues" evidence="1">
    <location>
        <begin position="1"/>
        <end position="17"/>
    </location>
</feature>
<organism evidence="4">
    <name type="scientific">Thelazia callipaeda</name>
    <name type="common">Oriental eyeworm</name>
    <name type="synonym">Parasitic nematode</name>
    <dbReference type="NCBI Taxonomy" id="103827"/>
    <lineage>
        <taxon>Eukaryota</taxon>
        <taxon>Metazoa</taxon>
        <taxon>Ecdysozoa</taxon>
        <taxon>Nematoda</taxon>
        <taxon>Chromadorea</taxon>
        <taxon>Rhabditida</taxon>
        <taxon>Spirurina</taxon>
        <taxon>Spiruromorpha</taxon>
        <taxon>Thelazioidea</taxon>
        <taxon>Thelaziidae</taxon>
        <taxon>Thelazia</taxon>
    </lineage>
</organism>
<gene>
    <name evidence="2" type="ORF">TCLT_LOCUS4187</name>
</gene>
<evidence type="ECO:0000313" key="2">
    <source>
        <dbReference type="EMBL" id="VDN01260.1"/>
    </source>
</evidence>
<name>A0A0N5CV71_THECL</name>
<dbReference type="WBParaSite" id="TCLT_0000419801-mRNA-1">
    <property type="protein sequence ID" value="TCLT_0000419801-mRNA-1"/>
    <property type="gene ID" value="TCLT_0000419801"/>
</dbReference>
<protein>
    <submittedName>
        <fullName evidence="2 4">Uncharacterized protein</fullName>
    </submittedName>
</protein>
<dbReference type="Proteomes" id="UP000276776">
    <property type="component" value="Unassembled WGS sequence"/>
</dbReference>
<dbReference type="OrthoDB" id="5578329at2759"/>
<proteinExistence type="predicted"/>
<evidence type="ECO:0000313" key="4">
    <source>
        <dbReference type="WBParaSite" id="TCLT_0000419801-mRNA-1"/>
    </source>
</evidence>
<reference evidence="4" key="1">
    <citation type="submission" date="2017-02" db="UniProtKB">
        <authorList>
            <consortium name="WormBaseParasite"/>
        </authorList>
    </citation>
    <scope>IDENTIFICATION</scope>
</reference>
<dbReference type="EMBL" id="UYYF01004279">
    <property type="protein sequence ID" value="VDN01260.1"/>
    <property type="molecule type" value="Genomic_DNA"/>
</dbReference>
<keyword evidence="3" id="KW-1185">Reference proteome</keyword>
<feature type="compositionally biased region" description="Polar residues" evidence="1">
    <location>
        <begin position="42"/>
        <end position="58"/>
    </location>
</feature>
<evidence type="ECO:0000256" key="1">
    <source>
        <dbReference type="SAM" id="MobiDB-lite"/>
    </source>
</evidence>
<dbReference type="Pfam" id="PF05032">
    <property type="entry name" value="Spo12"/>
    <property type="match status" value="1"/>
</dbReference>
<feature type="region of interest" description="Disordered" evidence="1">
    <location>
        <begin position="1"/>
        <end position="159"/>
    </location>
</feature>
<reference evidence="2 3" key="2">
    <citation type="submission" date="2018-11" db="EMBL/GenBank/DDBJ databases">
        <authorList>
            <consortium name="Pathogen Informatics"/>
        </authorList>
    </citation>
    <scope>NUCLEOTIDE SEQUENCE [LARGE SCALE GENOMIC DNA]</scope>
</reference>
<feature type="compositionally biased region" description="Polar residues" evidence="1">
    <location>
        <begin position="132"/>
        <end position="143"/>
    </location>
</feature>
<dbReference type="AlphaFoldDB" id="A0A0N5CV71"/>
<evidence type="ECO:0000313" key="3">
    <source>
        <dbReference type="Proteomes" id="UP000276776"/>
    </source>
</evidence>
<sequence length="254" mass="27513">MSKSGAEQGDTVGNDSGNEYELSPPPLKILKANDEEFDSEEVTNNPNANGGSSDSMLTQAGRLTPVEEIQIDTVTTDKSSEDNEDSSDQCSKDENDSVDGTETDVLRELSNVSSTTDDNDTLLRIPERQDCPNEQSRTVSVDSGESRHEFVEPTTPVTSNAHRVSALRRRLAIYSPSDNLLSPCTLKLNRPKSLFSRFGGTALNEGGSGDTIGRRMIHPGSSEFDPLSDDSSDHSDEESSDSENDEQSESSNSE</sequence>
<feature type="region of interest" description="Disordered" evidence="1">
    <location>
        <begin position="202"/>
        <end position="254"/>
    </location>
</feature>